<keyword evidence="1 4" id="KW-0812">Transmembrane</keyword>
<comment type="caution">
    <text evidence="5">The sequence shown here is derived from an EMBL/GenBank/DDBJ whole genome shotgun (WGS) entry which is preliminary data.</text>
</comment>
<feature type="transmembrane region" description="Helical" evidence="4">
    <location>
        <begin position="213"/>
        <end position="232"/>
    </location>
</feature>
<sequence>MSRAAILVWLFGLTQIVGYGTLYYSFSVLAPSMAEDLGLAIGWVYGAFSLALLAGGLVSPFVGRAVDRHGAGAVMTFGSLAAAAALVLCATAGNAPMLAMGLVAIEVTAIFVQYEAAFAALVQLTGSDANRRITHLTLIAGFASTIFWPLTSALHDIMSWRDVYLWYAGLHVVLCLPIHIWVARQPRTGGADCATIPDGDTADRPSMGSERRAFALLLIGFSLVGFVISALLVHMIPLLTALGLGSMSAIVGAVFGPAQVLSRVVNMGFGRELHPLRLAMISAGMMVLALGLLAVASPWLVAALMFSALFGLGSGLTSIVRGTVPLALFGSRGYGARIGKLTSARLILSSIAPFAFALVLERAGTAVGLCLLVGLALLAVGALWAIDRQRVRAGLGYSPAE</sequence>
<feature type="transmembrane region" description="Helical" evidence="4">
    <location>
        <begin position="133"/>
        <end position="151"/>
    </location>
</feature>
<dbReference type="InterPro" id="IPR011701">
    <property type="entry name" value="MFS"/>
</dbReference>
<keyword evidence="2 4" id="KW-1133">Transmembrane helix</keyword>
<feature type="transmembrane region" description="Helical" evidence="4">
    <location>
        <begin position="163"/>
        <end position="182"/>
    </location>
</feature>
<evidence type="ECO:0000256" key="1">
    <source>
        <dbReference type="ARBA" id="ARBA00022692"/>
    </source>
</evidence>
<feature type="transmembrane region" description="Helical" evidence="4">
    <location>
        <begin position="238"/>
        <end position="258"/>
    </location>
</feature>
<evidence type="ECO:0000256" key="3">
    <source>
        <dbReference type="ARBA" id="ARBA00023136"/>
    </source>
</evidence>
<dbReference type="EMBL" id="JBHSJF010000006">
    <property type="protein sequence ID" value="MFC5069070.1"/>
    <property type="molecule type" value="Genomic_DNA"/>
</dbReference>
<feature type="transmembrane region" description="Helical" evidence="4">
    <location>
        <begin position="99"/>
        <end position="121"/>
    </location>
</feature>
<dbReference type="Proteomes" id="UP001595796">
    <property type="component" value="Unassembled WGS sequence"/>
</dbReference>
<dbReference type="Pfam" id="PF07690">
    <property type="entry name" value="MFS_1"/>
    <property type="match status" value="1"/>
</dbReference>
<protein>
    <submittedName>
        <fullName evidence="5">Arsenite efflux MFS transporter ArsK</fullName>
    </submittedName>
</protein>
<name>A0ABV9Z5T4_9HYPH</name>
<feature type="transmembrane region" description="Helical" evidence="4">
    <location>
        <begin position="306"/>
        <end position="329"/>
    </location>
</feature>
<organism evidence="5 6">
    <name type="scientific">Flaviflagellibacter deserti</name>
    <dbReference type="NCBI Taxonomy" id="2267266"/>
    <lineage>
        <taxon>Bacteria</taxon>
        <taxon>Pseudomonadati</taxon>
        <taxon>Pseudomonadota</taxon>
        <taxon>Alphaproteobacteria</taxon>
        <taxon>Hyphomicrobiales</taxon>
        <taxon>Flaviflagellibacter</taxon>
    </lineage>
</organism>
<evidence type="ECO:0000313" key="5">
    <source>
        <dbReference type="EMBL" id="MFC5069070.1"/>
    </source>
</evidence>
<dbReference type="NCBIfam" id="NF033733">
    <property type="entry name" value="MFS_ArsK"/>
    <property type="match status" value="1"/>
</dbReference>
<feature type="transmembrane region" description="Helical" evidence="4">
    <location>
        <begin position="278"/>
        <end position="300"/>
    </location>
</feature>
<keyword evidence="6" id="KW-1185">Reference proteome</keyword>
<dbReference type="InterPro" id="IPR036259">
    <property type="entry name" value="MFS_trans_sf"/>
</dbReference>
<dbReference type="RefSeq" id="WP_114956721.1">
    <property type="nucleotide sequence ID" value="NZ_JBHSJF010000006.1"/>
</dbReference>
<feature type="transmembrane region" description="Helical" evidence="4">
    <location>
        <begin position="42"/>
        <end position="62"/>
    </location>
</feature>
<gene>
    <name evidence="5" type="primary">arsK</name>
    <name evidence="5" type="ORF">ACFPFW_13720</name>
</gene>
<accession>A0ABV9Z5T4</accession>
<evidence type="ECO:0000313" key="6">
    <source>
        <dbReference type="Proteomes" id="UP001595796"/>
    </source>
</evidence>
<reference evidence="6" key="1">
    <citation type="journal article" date="2019" name="Int. J. Syst. Evol. Microbiol.">
        <title>The Global Catalogue of Microorganisms (GCM) 10K type strain sequencing project: providing services to taxonomists for standard genome sequencing and annotation.</title>
        <authorList>
            <consortium name="The Broad Institute Genomics Platform"/>
            <consortium name="The Broad Institute Genome Sequencing Center for Infectious Disease"/>
            <person name="Wu L."/>
            <person name="Ma J."/>
        </authorList>
    </citation>
    <scope>NUCLEOTIDE SEQUENCE [LARGE SCALE GENOMIC DNA]</scope>
    <source>
        <strain evidence="6">CGMCC 1.16444</strain>
    </source>
</reference>
<feature type="transmembrane region" description="Helical" evidence="4">
    <location>
        <begin position="74"/>
        <end position="93"/>
    </location>
</feature>
<feature type="transmembrane region" description="Helical" evidence="4">
    <location>
        <begin position="341"/>
        <end position="360"/>
    </location>
</feature>
<proteinExistence type="predicted"/>
<evidence type="ECO:0000256" key="4">
    <source>
        <dbReference type="SAM" id="Phobius"/>
    </source>
</evidence>
<keyword evidence="3 4" id="KW-0472">Membrane</keyword>
<feature type="transmembrane region" description="Helical" evidence="4">
    <location>
        <begin position="366"/>
        <end position="386"/>
    </location>
</feature>
<dbReference type="Gene3D" id="1.20.1250.20">
    <property type="entry name" value="MFS general substrate transporter like domains"/>
    <property type="match status" value="1"/>
</dbReference>
<evidence type="ECO:0000256" key="2">
    <source>
        <dbReference type="ARBA" id="ARBA00022989"/>
    </source>
</evidence>
<dbReference type="SUPFAM" id="SSF103473">
    <property type="entry name" value="MFS general substrate transporter"/>
    <property type="match status" value="1"/>
</dbReference>